<dbReference type="SUPFAM" id="SSF51197">
    <property type="entry name" value="Clavaminate synthase-like"/>
    <property type="match status" value="1"/>
</dbReference>
<dbReference type="InterPro" id="IPR050910">
    <property type="entry name" value="JMJD6_ArgDemeth/LysHydrox"/>
</dbReference>
<dbReference type="EMBL" id="ATLV01014585">
    <property type="status" value="NOT_ANNOTATED_CDS"/>
    <property type="molecule type" value="Genomic_DNA"/>
</dbReference>
<keyword evidence="7" id="KW-1185">Reference proteome</keyword>
<dbReference type="SMART" id="SM00558">
    <property type="entry name" value="JmjC"/>
    <property type="match status" value="1"/>
</dbReference>
<reference evidence="5 7" key="1">
    <citation type="journal article" date="2014" name="BMC Genomics">
        <title>Genome sequence of Anopheles sinensis provides insight into genetics basis of mosquito competence for malaria parasites.</title>
        <authorList>
            <person name="Zhou D."/>
            <person name="Zhang D."/>
            <person name="Ding G."/>
            <person name="Shi L."/>
            <person name="Hou Q."/>
            <person name="Ye Y."/>
            <person name="Xu Y."/>
            <person name="Zhou H."/>
            <person name="Xiong C."/>
            <person name="Li S."/>
            <person name="Yu J."/>
            <person name="Hong S."/>
            <person name="Yu X."/>
            <person name="Zou P."/>
            <person name="Chen C."/>
            <person name="Chang X."/>
            <person name="Wang W."/>
            <person name="Lv Y."/>
            <person name="Sun Y."/>
            <person name="Ma L."/>
            <person name="Shen B."/>
            <person name="Zhu C."/>
        </authorList>
    </citation>
    <scope>NUCLEOTIDE SEQUENCE [LARGE SCALE GENOMIC DNA]</scope>
</reference>
<dbReference type="GO" id="GO:0016706">
    <property type="term" value="F:2-oxoglutarate-dependent dioxygenase activity"/>
    <property type="evidence" value="ECO:0007669"/>
    <property type="project" value="TreeGrafter"/>
</dbReference>
<reference evidence="6" key="2">
    <citation type="submission" date="2020-05" db="UniProtKB">
        <authorList>
            <consortium name="EnsemblMetazoa"/>
        </authorList>
    </citation>
    <scope>IDENTIFICATION</scope>
</reference>
<dbReference type="PROSITE" id="PS51184">
    <property type="entry name" value="JMJC"/>
    <property type="match status" value="1"/>
</dbReference>
<dbReference type="VEuPathDB" id="VectorBase:ASIS011023"/>
<evidence type="ECO:0000256" key="2">
    <source>
        <dbReference type="ARBA" id="ARBA00047762"/>
    </source>
</evidence>
<dbReference type="GO" id="GO:0043565">
    <property type="term" value="F:sequence-specific DNA binding"/>
    <property type="evidence" value="ECO:0007669"/>
    <property type="project" value="TreeGrafter"/>
</dbReference>
<feature type="domain" description="JmjC" evidence="4">
    <location>
        <begin position="142"/>
        <end position="293"/>
    </location>
</feature>
<evidence type="ECO:0000313" key="7">
    <source>
        <dbReference type="Proteomes" id="UP000030765"/>
    </source>
</evidence>
<comment type="similarity">
    <text evidence="1">Belongs to the JMJD6 family.</text>
</comment>
<dbReference type="Pfam" id="PF02373">
    <property type="entry name" value="JmjC"/>
    <property type="match status" value="1"/>
</dbReference>
<accession>A0A084VMB6</accession>
<name>A0A084VMB6_ANOSI</name>
<dbReference type="OrthoDB" id="203487at2759"/>
<dbReference type="EnsemblMetazoa" id="ASIC006437-RA">
    <property type="protein sequence ID" value="ASIC006437-PA"/>
    <property type="gene ID" value="ASIC006437"/>
</dbReference>
<evidence type="ECO:0000256" key="1">
    <source>
        <dbReference type="ARBA" id="ARBA00038068"/>
    </source>
</evidence>
<evidence type="ECO:0000313" key="5">
    <source>
        <dbReference type="EMBL" id="KFB39110.1"/>
    </source>
</evidence>
<dbReference type="GO" id="GO:0045905">
    <property type="term" value="P:positive regulation of translational termination"/>
    <property type="evidence" value="ECO:0007669"/>
    <property type="project" value="TreeGrafter"/>
</dbReference>
<dbReference type="Gene3D" id="2.60.120.650">
    <property type="entry name" value="Cupin"/>
    <property type="match status" value="1"/>
</dbReference>
<evidence type="ECO:0000256" key="3">
    <source>
        <dbReference type="ARBA" id="ARBA00082904"/>
    </source>
</evidence>
<comment type="catalytic activity">
    <reaction evidence="2">
        <text>L-lysyl-[protein] + 2-oxoglutarate + O2 = 4-hydroxy-L-lysyl-[protein] + succinate + CO2</text>
        <dbReference type="Rhea" id="RHEA:57156"/>
        <dbReference type="Rhea" id="RHEA-COMP:9752"/>
        <dbReference type="Rhea" id="RHEA-COMP:15084"/>
        <dbReference type="ChEBI" id="CHEBI:15379"/>
        <dbReference type="ChEBI" id="CHEBI:16526"/>
        <dbReference type="ChEBI" id="CHEBI:16810"/>
        <dbReference type="ChEBI" id="CHEBI:29969"/>
        <dbReference type="ChEBI" id="CHEBI:30031"/>
        <dbReference type="ChEBI" id="CHEBI:141495"/>
    </reaction>
</comment>
<sequence length="412" mass="48359">MEEIEIEPPNATVPVSDQYPEEIERIASDELTYAEFFNRYFRPNHPVIITSIAKDWECYNKWINRTENIPPTLDVAYLKARLPNVPVPVADCAKQYYNSHEKVELQLHDFLNTWACFENEETTQTELPTKRSRYYLKDWHLQSTVPEYCFYQTPRFFASDWLNEYLVETGADDYRFVYMGPKGTWTGFHADVFGSYSWSVNVFGQKLWYLLLPGEERKLLDSLNNLPFMITETLLHEVDAKFYTIRQRPGEAIFVPSGWYHQVQNVEDAISVNHNWFNGCNVGLIWRNLCDALRDVRREIDDCRDMDNFEEHCQLMLKASFGMDFEDFLTIIFYICDKRLASFLGGTKDRQFSTYELGKRHAEFDLKAIQHLLSGIVEGNHLAFCPDLFSNAMNWLNKVKSIEISFQSNDTV</sequence>
<dbReference type="GO" id="GO:0005737">
    <property type="term" value="C:cytoplasm"/>
    <property type="evidence" value="ECO:0007669"/>
    <property type="project" value="TreeGrafter"/>
</dbReference>
<organism evidence="5">
    <name type="scientific">Anopheles sinensis</name>
    <name type="common">Mosquito</name>
    <dbReference type="NCBI Taxonomy" id="74873"/>
    <lineage>
        <taxon>Eukaryota</taxon>
        <taxon>Metazoa</taxon>
        <taxon>Ecdysozoa</taxon>
        <taxon>Arthropoda</taxon>
        <taxon>Hexapoda</taxon>
        <taxon>Insecta</taxon>
        <taxon>Pterygota</taxon>
        <taxon>Neoptera</taxon>
        <taxon>Endopterygota</taxon>
        <taxon>Diptera</taxon>
        <taxon>Nematocera</taxon>
        <taxon>Culicoidea</taxon>
        <taxon>Culicidae</taxon>
        <taxon>Anophelinae</taxon>
        <taxon>Anopheles</taxon>
    </lineage>
</organism>
<gene>
    <name evidence="5" type="ORF">ZHAS_00006437</name>
</gene>
<proteinExistence type="inferred from homology"/>
<dbReference type="GO" id="GO:0005634">
    <property type="term" value="C:nucleus"/>
    <property type="evidence" value="ECO:0007669"/>
    <property type="project" value="TreeGrafter"/>
</dbReference>
<evidence type="ECO:0000313" key="6">
    <source>
        <dbReference type="EnsemblMetazoa" id="ASIC006437-PA"/>
    </source>
</evidence>
<dbReference type="AlphaFoldDB" id="A0A084VMB6"/>
<dbReference type="EMBL" id="KE524975">
    <property type="protein sequence ID" value="KFB39110.1"/>
    <property type="molecule type" value="Genomic_DNA"/>
</dbReference>
<dbReference type="Proteomes" id="UP000030765">
    <property type="component" value="Unassembled WGS sequence"/>
</dbReference>
<protein>
    <recommendedName>
        <fullName evidence="3">Jumonji domain-containing protein 4</fullName>
    </recommendedName>
</protein>
<dbReference type="VEuPathDB" id="VectorBase:ASIC006437"/>
<dbReference type="PANTHER" id="PTHR12480:SF6">
    <property type="entry name" value="2-OXOGLUTARATE AND IRON-DEPENDENT OXYGENASE JMJD4"/>
    <property type="match status" value="1"/>
</dbReference>
<dbReference type="OMA" id="TNIVGHK"/>
<dbReference type="PANTHER" id="PTHR12480">
    <property type="entry name" value="ARGININE DEMETHYLASE AND LYSYL-HYDROXYLASE JMJD"/>
    <property type="match status" value="1"/>
</dbReference>
<dbReference type="InterPro" id="IPR003347">
    <property type="entry name" value="JmjC_dom"/>
</dbReference>
<dbReference type="STRING" id="74873.A0A084VMB6"/>
<evidence type="ECO:0000259" key="4">
    <source>
        <dbReference type="PROSITE" id="PS51184"/>
    </source>
</evidence>